<reference evidence="1" key="1">
    <citation type="submission" date="2020-08" db="EMBL/GenBank/DDBJ databases">
        <title>Genome public.</title>
        <authorList>
            <person name="Liu C."/>
            <person name="Sun Q."/>
        </authorList>
    </citation>
    <scope>NUCLEOTIDE SEQUENCE</scope>
    <source>
        <strain evidence="1">BX15</strain>
    </source>
</reference>
<dbReference type="Proteomes" id="UP000620327">
    <property type="component" value="Unassembled WGS sequence"/>
</dbReference>
<dbReference type="RefSeq" id="WP_187015825.1">
    <property type="nucleotide sequence ID" value="NZ_JACOQI010000020.1"/>
</dbReference>
<organism evidence="1 2">
    <name type="scientific">Dysosmobacter segnis</name>
    <dbReference type="NCBI Taxonomy" id="2763042"/>
    <lineage>
        <taxon>Bacteria</taxon>
        <taxon>Bacillati</taxon>
        <taxon>Bacillota</taxon>
        <taxon>Clostridia</taxon>
        <taxon>Eubacteriales</taxon>
        <taxon>Oscillospiraceae</taxon>
        <taxon>Dysosmobacter</taxon>
    </lineage>
</organism>
<evidence type="ECO:0000313" key="1">
    <source>
        <dbReference type="EMBL" id="MBC5771632.1"/>
    </source>
</evidence>
<dbReference type="AlphaFoldDB" id="A0A923MMK7"/>
<name>A0A923MMK7_9FIRM</name>
<proteinExistence type="predicted"/>
<sequence length="268" mass="30316">MQFFKKNQKRIVIFFLFAVLLVCVRLTIGKLQETIDNSPEANVRITSTGIDVENHQLLLDAAVPLKGWKKPALLLETEDTSTEISLTETKSGLFIGSFRVPLDQPNSFQLYLTDEGTVQKRLRDCDNAITLLPVHFRKYNLLTPKFEAGNLRNGVITTEVSDICLEGDEDGSCTVELRVYCNGILTKVAPATRDAESGLYCSERIEVPCRRRDALWLTIAYQDTQNIECEVTLGRWEITDNGDVQRKPELAQDIYPTLTWPEENNKTA</sequence>
<gene>
    <name evidence="1" type="ORF">H8Z83_15130</name>
</gene>
<keyword evidence="2" id="KW-1185">Reference proteome</keyword>
<evidence type="ECO:0000313" key="2">
    <source>
        <dbReference type="Proteomes" id="UP000620327"/>
    </source>
</evidence>
<dbReference type="EMBL" id="JACOQI010000020">
    <property type="protein sequence ID" value="MBC5771632.1"/>
    <property type="molecule type" value="Genomic_DNA"/>
</dbReference>
<comment type="caution">
    <text evidence="1">The sequence shown here is derived from an EMBL/GenBank/DDBJ whole genome shotgun (WGS) entry which is preliminary data.</text>
</comment>
<protein>
    <submittedName>
        <fullName evidence="1">Uncharacterized protein</fullName>
    </submittedName>
</protein>
<accession>A0A923MMK7</accession>